<keyword evidence="3" id="KW-0328">Glycosyltransferase</keyword>
<organism evidence="3">
    <name type="scientific">bioreactor metagenome</name>
    <dbReference type="NCBI Taxonomy" id="1076179"/>
    <lineage>
        <taxon>unclassified sequences</taxon>
        <taxon>metagenomes</taxon>
        <taxon>ecological metagenomes</taxon>
    </lineage>
</organism>
<accession>A0A644ZMH6</accession>
<dbReference type="AlphaFoldDB" id="A0A644ZMH6"/>
<gene>
    <name evidence="3" type="primary">gtf1_33</name>
    <name evidence="3" type="ORF">SDC9_88792</name>
</gene>
<keyword evidence="1 3" id="KW-0808">Transferase</keyword>
<dbReference type="InterPro" id="IPR001296">
    <property type="entry name" value="Glyco_trans_1"/>
</dbReference>
<evidence type="ECO:0000313" key="3">
    <source>
        <dbReference type="EMBL" id="MPM42130.1"/>
    </source>
</evidence>
<dbReference type="EC" id="2.4.1.-" evidence="3"/>
<sequence length="361" mass="42340">MKKNKTLMIVFDDMALGGIQVKILDLIKRITKDYPKTKIIVCLRYRKGFFLKKIPKNIKLISPTFHTSRFDMFWFISWLTFKVAKLKPNTILSFMDLGSIPSLIAKKILFWKKIKIVIGEDILTSKYVYIESFPQIRLKLIKYLYPQANQILVQTPVQKKDLHQIIGNSDNISVSPNWLPLSFPPKKRKTKKEIDILYLGRIEAQKNLKKFIYIIKELSLFRPKIKAVIVGNGSETKTIKNLVVKLNLKNNIQILPATNYPENFYLRSKIFLLTSNYEGFPLTVLEAISCNCYPVIRNIPELKKFFNYQTNKFIFKNQQEALKIIQNQLAKPNNKIIRHYQNKIVFSQNKDISLFIKRCLE</sequence>
<dbReference type="EMBL" id="VSSQ01009613">
    <property type="protein sequence ID" value="MPM42130.1"/>
    <property type="molecule type" value="Genomic_DNA"/>
</dbReference>
<comment type="caution">
    <text evidence="3">The sequence shown here is derived from an EMBL/GenBank/DDBJ whole genome shotgun (WGS) entry which is preliminary data.</text>
</comment>
<dbReference type="PANTHER" id="PTHR46401">
    <property type="entry name" value="GLYCOSYLTRANSFERASE WBBK-RELATED"/>
    <property type="match status" value="1"/>
</dbReference>
<proteinExistence type="predicted"/>
<protein>
    <submittedName>
        <fullName evidence="3">Glycosyltransferase Gtf1</fullName>
        <ecNumber evidence="3">2.4.1.-</ecNumber>
    </submittedName>
</protein>
<evidence type="ECO:0000259" key="2">
    <source>
        <dbReference type="Pfam" id="PF00534"/>
    </source>
</evidence>
<dbReference type="GO" id="GO:0016757">
    <property type="term" value="F:glycosyltransferase activity"/>
    <property type="evidence" value="ECO:0007669"/>
    <property type="project" value="UniProtKB-KW"/>
</dbReference>
<dbReference type="SUPFAM" id="SSF53756">
    <property type="entry name" value="UDP-Glycosyltransferase/glycogen phosphorylase"/>
    <property type="match status" value="1"/>
</dbReference>
<name>A0A644ZMH6_9ZZZZ</name>
<dbReference type="PANTHER" id="PTHR46401:SF2">
    <property type="entry name" value="GLYCOSYLTRANSFERASE WBBK-RELATED"/>
    <property type="match status" value="1"/>
</dbReference>
<dbReference type="Gene3D" id="3.40.50.2000">
    <property type="entry name" value="Glycogen Phosphorylase B"/>
    <property type="match status" value="2"/>
</dbReference>
<feature type="domain" description="Glycosyl transferase family 1" evidence="2">
    <location>
        <begin position="185"/>
        <end position="322"/>
    </location>
</feature>
<reference evidence="3" key="1">
    <citation type="submission" date="2019-08" db="EMBL/GenBank/DDBJ databases">
        <authorList>
            <person name="Kucharzyk K."/>
            <person name="Murdoch R.W."/>
            <person name="Higgins S."/>
            <person name="Loffler F."/>
        </authorList>
    </citation>
    <scope>NUCLEOTIDE SEQUENCE</scope>
</reference>
<dbReference type="GO" id="GO:0009103">
    <property type="term" value="P:lipopolysaccharide biosynthetic process"/>
    <property type="evidence" value="ECO:0007669"/>
    <property type="project" value="TreeGrafter"/>
</dbReference>
<dbReference type="Pfam" id="PF00534">
    <property type="entry name" value="Glycos_transf_1"/>
    <property type="match status" value="1"/>
</dbReference>
<evidence type="ECO:0000256" key="1">
    <source>
        <dbReference type="ARBA" id="ARBA00022679"/>
    </source>
</evidence>